<comment type="caution">
    <text evidence="1">The sequence shown here is derived from an EMBL/GenBank/DDBJ whole genome shotgun (WGS) entry which is preliminary data.</text>
</comment>
<reference evidence="2" key="1">
    <citation type="submission" date="2016-06" db="EMBL/GenBank/DDBJ databases">
        <title>Parallel loss of symbiosis genes in relatives of nitrogen-fixing non-legume Parasponia.</title>
        <authorList>
            <person name="Van Velzen R."/>
            <person name="Holmer R."/>
            <person name="Bu F."/>
            <person name="Rutten L."/>
            <person name="Van Zeijl A."/>
            <person name="Liu W."/>
            <person name="Santuari L."/>
            <person name="Cao Q."/>
            <person name="Sharma T."/>
            <person name="Shen D."/>
            <person name="Roswanjaya Y."/>
            <person name="Wardhani T."/>
            <person name="Kalhor M.S."/>
            <person name="Jansen J."/>
            <person name="Van den Hoogen J."/>
            <person name="Gungor B."/>
            <person name="Hartog M."/>
            <person name="Hontelez J."/>
            <person name="Verver J."/>
            <person name="Yang W.-C."/>
            <person name="Schijlen E."/>
            <person name="Repin R."/>
            <person name="Schilthuizen M."/>
            <person name="Schranz E."/>
            <person name="Heidstra R."/>
            <person name="Miyata K."/>
            <person name="Fedorova E."/>
            <person name="Kohlen W."/>
            <person name="Bisseling T."/>
            <person name="Smit S."/>
            <person name="Geurts R."/>
        </authorList>
    </citation>
    <scope>NUCLEOTIDE SEQUENCE [LARGE SCALE GENOMIC DNA]</scope>
    <source>
        <strain evidence="2">cv. WU1-14</strain>
    </source>
</reference>
<gene>
    <name evidence="1" type="ORF">PanWU01x14_122220</name>
</gene>
<proteinExistence type="predicted"/>
<dbReference type="EMBL" id="JXTB01000093">
    <property type="protein sequence ID" value="PON64747.1"/>
    <property type="molecule type" value="Genomic_DNA"/>
</dbReference>
<keyword evidence="2" id="KW-1185">Reference proteome</keyword>
<protein>
    <submittedName>
        <fullName evidence="1">Uncharacterized protein</fullName>
    </submittedName>
</protein>
<dbReference type="Proteomes" id="UP000237105">
    <property type="component" value="Unassembled WGS sequence"/>
</dbReference>
<dbReference type="AlphaFoldDB" id="A0A2P5CUK9"/>
<evidence type="ECO:0000313" key="2">
    <source>
        <dbReference type="Proteomes" id="UP000237105"/>
    </source>
</evidence>
<accession>A0A2P5CUK9</accession>
<name>A0A2P5CUK9_PARAD</name>
<evidence type="ECO:0000313" key="1">
    <source>
        <dbReference type="EMBL" id="PON64747.1"/>
    </source>
</evidence>
<sequence>MDPFAHENNRSDHSGVSQRFLNRVDSGLVLIQVVDLVSSKSGGEVVSGSETSVDMIGARVEEADQVEINMNVDGAKVPVTPSQPLSLLSQDFKTRPKMRMMQCRIMSLPCLTYRRLGSRVPSLTCLY</sequence>
<organism evidence="1 2">
    <name type="scientific">Parasponia andersonii</name>
    <name type="common">Sponia andersonii</name>
    <dbReference type="NCBI Taxonomy" id="3476"/>
    <lineage>
        <taxon>Eukaryota</taxon>
        <taxon>Viridiplantae</taxon>
        <taxon>Streptophyta</taxon>
        <taxon>Embryophyta</taxon>
        <taxon>Tracheophyta</taxon>
        <taxon>Spermatophyta</taxon>
        <taxon>Magnoliopsida</taxon>
        <taxon>eudicotyledons</taxon>
        <taxon>Gunneridae</taxon>
        <taxon>Pentapetalae</taxon>
        <taxon>rosids</taxon>
        <taxon>fabids</taxon>
        <taxon>Rosales</taxon>
        <taxon>Cannabaceae</taxon>
        <taxon>Parasponia</taxon>
    </lineage>
</organism>